<keyword evidence="3" id="KW-0479">Metal-binding</keyword>
<sequence length="448" mass="50011">MADALDYSGLVDLAAGTVDRAAFTDPGVFQAEQERLFTRVWLFLGHESQIPEPEDFFTSRMGTESVIVARDRDGQVHALLNSCTHRGMKVCRHDHGKAKVFTCPYHGWSFSNDGRLAGVPGALIGVPHFDKAYRGELRREDWGLSRAPRLEIYKGTIWASWDENAPDFLDYLGDMRLYLDYALDGRDGSPGGSRVVAGVQKWRVNCNWKFAPENFIGDMYHDISHRSVDLVGIGPAGGKGRRAAFRPRLAIGFPGRGHGVLGELPTTEPEPYNDAWALYPEVNDWYRVAHEARLAHFAGRPRVAMSVGTIFPNMSFHGRQPRTIVVAHPVSPTVTELWRWCLEDAAAPQAVNDAARVYFLRYSGPGGMTESDDMENWSYATAASLGPIARRRPYNYQMGMGHARPAPGLRDAVECGELTEENARIFHSRWADFLRGEPWAARVPHAAE</sequence>
<evidence type="ECO:0000256" key="2">
    <source>
        <dbReference type="ARBA" id="ARBA00022714"/>
    </source>
</evidence>
<dbReference type="PROSITE" id="PS51296">
    <property type="entry name" value="RIESKE"/>
    <property type="match status" value="1"/>
</dbReference>
<dbReference type="GO" id="GO:0005506">
    <property type="term" value="F:iron ion binding"/>
    <property type="evidence" value="ECO:0007669"/>
    <property type="project" value="InterPro"/>
</dbReference>
<dbReference type="InterPro" id="IPR017941">
    <property type="entry name" value="Rieske_2Fe-2S"/>
</dbReference>
<dbReference type="InterPro" id="IPR001663">
    <property type="entry name" value="Rng_hydr_dOase-A"/>
</dbReference>
<evidence type="ECO:0000256" key="4">
    <source>
        <dbReference type="ARBA" id="ARBA00023002"/>
    </source>
</evidence>
<dbReference type="PANTHER" id="PTHR43756:SF1">
    <property type="entry name" value="3-PHENYLPROPIONATE_CINNAMIC ACID DIOXYGENASE SUBUNIT ALPHA"/>
    <property type="match status" value="1"/>
</dbReference>
<dbReference type="Pfam" id="PF00355">
    <property type="entry name" value="Rieske"/>
    <property type="match status" value="1"/>
</dbReference>
<dbReference type="PRINTS" id="PR00090">
    <property type="entry name" value="RNGDIOXGNASE"/>
</dbReference>
<dbReference type="Gene3D" id="3.90.380.10">
    <property type="entry name" value="Naphthalene 1,2-dioxygenase Alpha Subunit, Chain A, domain 1"/>
    <property type="match status" value="1"/>
</dbReference>
<comment type="caution">
    <text evidence="8">The sequence shown here is derived from an EMBL/GenBank/DDBJ whole genome shotgun (WGS) entry which is preliminary data.</text>
</comment>
<dbReference type="Proteomes" id="UP001139311">
    <property type="component" value="Unassembled WGS sequence"/>
</dbReference>
<dbReference type="SUPFAM" id="SSF50022">
    <property type="entry name" value="ISP domain"/>
    <property type="match status" value="1"/>
</dbReference>
<evidence type="ECO:0000259" key="7">
    <source>
        <dbReference type="PROSITE" id="PS51296"/>
    </source>
</evidence>
<evidence type="ECO:0000256" key="1">
    <source>
        <dbReference type="ARBA" id="ARBA00008751"/>
    </source>
</evidence>
<dbReference type="InterPro" id="IPR015879">
    <property type="entry name" value="Ring_hydroxy_dOase_asu_C_dom"/>
</dbReference>
<comment type="similarity">
    <text evidence="1">Belongs to the bacterial ring-hydroxylating dioxygenase alpha subunit family.</text>
</comment>
<dbReference type="GO" id="GO:0051537">
    <property type="term" value="F:2 iron, 2 sulfur cluster binding"/>
    <property type="evidence" value="ECO:0007669"/>
    <property type="project" value="UniProtKB-KW"/>
</dbReference>
<dbReference type="RefSeq" id="WP_226614233.1">
    <property type="nucleotide sequence ID" value="NZ_JAJAQI010000087.1"/>
</dbReference>
<dbReference type="InterPro" id="IPR036922">
    <property type="entry name" value="Rieske_2Fe-2S_sf"/>
</dbReference>
<keyword evidence="2" id="KW-0001">2Fe-2S</keyword>
<dbReference type="Gene3D" id="2.102.10.10">
    <property type="entry name" value="Rieske [2Fe-2S] iron-sulphur domain"/>
    <property type="match status" value="1"/>
</dbReference>
<name>A0A9X1II94_9PROT</name>
<gene>
    <name evidence="8" type="ORF">LHA35_27010</name>
</gene>
<evidence type="ECO:0000256" key="6">
    <source>
        <dbReference type="ARBA" id="ARBA00023014"/>
    </source>
</evidence>
<dbReference type="Pfam" id="PF00848">
    <property type="entry name" value="Ring_hydroxyl_A"/>
    <property type="match status" value="1"/>
</dbReference>
<dbReference type="SUPFAM" id="SSF55961">
    <property type="entry name" value="Bet v1-like"/>
    <property type="match status" value="1"/>
</dbReference>
<evidence type="ECO:0000256" key="5">
    <source>
        <dbReference type="ARBA" id="ARBA00023004"/>
    </source>
</evidence>
<keyword evidence="4" id="KW-0560">Oxidoreductase</keyword>
<dbReference type="EMBL" id="JAJAQI010000087">
    <property type="protein sequence ID" value="MCB4825366.1"/>
    <property type="molecule type" value="Genomic_DNA"/>
</dbReference>
<keyword evidence="9" id="KW-1185">Reference proteome</keyword>
<organism evidence="8 9">
    <name type="scientific">Roseicella aerolata</name>
    <dbReference type="NCBI Taxonomy" id="2883479"/>
    <lineage>
        <taxon>Bacteria</taxon>
        <taxon>Pseudomonadati</taxon>
        <taxon>Pseudomonadota</taxon>
        <taxon>Alphaproteobacteria</taxon>
        <taxon>Acetobacterales</taxon>
        <taxon>Roseomonadaceae</taxon>
        <taxon>Roseicella</taxon>
    </lineage>
</organism>
<dbReference type="AlphaFoldDB" id="A0A9X1II94"/>
<keyword evidence="6" id="KW-0411">Iron-sulfur</keyword>
<dbReference type="PANTHER" id="PTHR43756">
    <property type="entry name" value="CHOLINE MONOOXYGENASE, CHLOROPLASTIC"/>
    <property type="match status" value="1"/>
</dbReference>
<feature type="domain" description="Rieske" evidence="7">
    <location>
        <begin position="42"/>
        <end position="140"/>
    </location>
</feature>
<evidence type="ECO:0000256" key="3">
    <source>
        <dbReference type="ARBA" id="ARBA00022723"/>
    </source>
</evidence>
<evidence type="ECO:0000313" key="9">
    <source>
        <dbReference type="Proteomes" id="UP001139311"/>
    </source>
</evidence>
<evidence type="ECO:0000313" key="8">
    <source>
        <dbReference type="EMBL" id="MCB4825366.1"/>
    </source>
</evidence>
<accession>A0A9X1II94</accession>
<proteinExistence type="inferred from homology"/>
<protein>
    <submittedName>
        <fullName evidence="8">Rieske 2Fe-2S domain-containing protein</fullName>
    </submittedName>
</protein>
<keyword evidence="5" id="KW-0408">Iron</keyword>
<reference evidence="8" key="1">
    <citation type="submission" date="2021-10" db="EMBL/GenBank/DDBJ databases">
        <title>Roseicella aerolatum sp. nov., isolated from aerosols of e-waste dismantling site.</title>
        <authorList>
            <person name="Qin T."/>
        </authorList>
    </citation>
    <scope>NUCLEOTIDE SEQUENCE</scope>
    <source>
        <strain evidence="8">GB24</strain>
    </source>
</reference>
<dbReference type="GO" id="GO:0016491">
    <property type="term" value="F:oxidoreductase activity"/>
    <property type="evidence" value="ECO:0007669"/>
    <property type="project" value="UniProtKB-KW"/>
</dbReference>